<dbReference type="SUPFAM" id="SSF53335">
    <property type="entry name" value="S-adenosyl-L-methionine-dependent methyltransferases"/>
    <property type="match status" value="1"/>
</dbReference>
<evidence type="ECO:0000313" key="2">
    <source>
        <dbReference type="Proteomes" id="UP000184212"/>
    </source>
</evidence>
<dbReference type="AlphaFoldDB" id="A0A1M5S327"/>
<reference evidence="1 2" key="1">
    <citation type="submission" date="2016-11" db="EMBL/GenBank/DDBJ databases">
        <authorList>
            <person name="Jaros S."/>
            <person name="Januszkiewicz K."/>
            <person name="Wedrychowicz H."/>
        </authorList>
    </citation>
    <scope>NUCLEOTIDE SEQUENCE [LARGE SCALE GENOMIC DNA]</scope>
    <source>
        <strain evidence="1 2">DSM 24574</strain>
    </source>
</reference>
<name>A0A1M5S327_9BACT</name>
<dbReference type="GO" id="GO:0008168">
    <property type="term" value="F:methyltransferase activity"/>
    <property type="evidence" value="ECO:0007669"/>
    <property type="project" value="UniProtKB-KW"/>
</dbReference>
<dbReference type="RefSeq" id="WP_073136804.1">
    <property type="nucleotide sequence ID" value="NZ_FQWQ01000002.1"/>
</dbReference>
<evidence type="ECO:0000313" key="1">
    <source>
        <dbReference type="EMBL" id="SHH32865.1"/>
    </source>
</evidence>
<dbReference type="STRING" id="947013.SAMN04488109_3721"/>
<dbReference type="Gene3D" id="3.40.50.150">
    <property type="entry name" value="Vaccinia Virus protein VP39"/>
    <property type="match status" value="1"/>
</dbReference>
<proteinExistence type="predicted"/>
<dbReference type="Proteomes" id="UP000184212">
    <property type="component" value="Unassembled WGS sequence"/>
</dbReference>
<keyword evidence="1" id="KW-0808">Transferase</keyword>
<protein>
    <submittedName>
        <fullName evidence="1">Methyltransferase domain-containing protein</fullName>
    </submittedName>
</protein>
<dbReference type="OrthoDB" id="517270at2"/>
<sequence>MSLLPHDRLESSPIVANNRMNRERNAVGVNSYERDIWLSPIEFLTERSKKLSSVGWMDICCGRARALIQSAQHLETRFPDHHFHLAGIDLVDTYDPIPADCKSITLFTGSFFNVNTDFKFDLITCVHGLHYIGDKLSAIQKACSLLTPEGTFIANLDLNNFKNPSQRNFHKDISAWLHDNDLAYNNKRHLLTAKGHRFLNIPFRYLGADDQAGPNYTGQEAVNSHYEQR</sequence>
<keyword evidence="2" id="KW-1185">Reference proteome</keyword>
<dbReference type="EMBL" id="FQWQ01000002">
    <property type="protein sequence ID" value="SHH32865.1"/>
    <property type="molecule type" value="Genomic_DNA"/>
</dbReference>
<keyword evidence="1" id="KW-0489">Methyltransferase</keyword>
<accession>A0A1M5S327</accession>
<gene>
    <name evidence="1" type="ORF">SAMN04488109_3721</name>
</gene>
<dbReference type="GO" id="GO:0032259">
    <property type="term" value="P:methylation"/>
    <property type="evidence" value="ECO:0007669"/>
    <property type="project" value="UniProtKB-KW"/>
</dbReference>
<organism evidence="1 2">
    <name type="scientific">Chryseolinea serpens</name>
    <dbReference type="NCBI Taxonomy" id="947013"/>
    <lineage>
        <taxon>Bacteria</taxon>
        <taxon>Pseudomonadati</taxon>
        <taxon>Bacteroidota</taxon>
        <taxon>Cytophagia</taxon>
        <taxon>Cytophagales</taxon>
        <taxon>Fulvivirgaceae</taxon>
        <taxon>Chryseolinea</taxon>
    </lineage>
</organism>
<dbReference type="InterPro" id="IPR029063">
    <property type="entry name" value="SAM-dependent_MTases_sf"/>
</dbReference>
<dbReference type="Pfam" id="PF13489">
    <property type="entry name" value="Methyltransf_23"/>
    <property type="match status" value="1"/>
</dbReference>